<feature type="region of interest" description="Disordered" evidence="1">
    <location>
        <begin position="1"/>
        <end position="27"/>
    </location>
</feature>
<name>A0A318NKE0_9ACTN</name>
<dbReference type="OrthoDB" id="63519at2"/>
<evidence type="ECO:0000259" key="2">
    <source>
        <dbReference type="Pfam" id="PF12697"/>
    </source>
</evidence>
<dbReference type="InterPro" id="IPR000073">
    <property type="entry name" value="AB_hydrolase_1"/>
</dbReference>
<accession>A0A318NKE0</accession>
<reference evidence="3 4" key="1">
    <citation type="submission" date="2018-03" db="EMBL/GenBank/DDBJ databases">
        <title>Bioinformatic expansion and discovery of thiopeptide antibiotics.</title>
        <authorList>
            <person name="Schwalen C.J."/>
            <person name="Hudson G.A."/>
            <person name="Mitchell D.A."/>
        </authorList>
    </citation>
    <scope>NUCLEOTIDE SEQUENCE [LARGE SCALE GENOMIC DNA]</scope>
    <source>
        <strain evidence="3 4">NRRL 8041</strain>
    </source>
</reference>
<dbReference type="SUPFAM" id="SSF53474">
    <property type="entry name" value="alpha/beta-Hydrolases"/>
    <property type="match status" value="1"/>
</dbReference>
<evidence type="ECO:0000313" key="4">
    <source>
        <dbReference type="Proteomes" id="UP000248333"/>
    </source>
</evidence>
<dbReference type="Proteomes" id="UP000248333">
    <property type="component" value="Unassembled WGS sequence"/>
</dbReference>
<dbReference type="Pfam" id="PF12697">
    <property type="entry name" value="Abhydrolase_6"/>
    <property type="match status" value="1"/>
</dbReference>
<evidence type="ECO:0000313" key="3">
    <source>
        <dbReference type="EMBL" id="PYC71085.1"/>
    </source>
</evidence>
<sequence>MAACTDSLSSGRRPVDPGSTSGPWVGLDLNRQPFDAICRTLSVPGSRKDGTASADGGGIVSGTTPAVEQVRSADGTPIAFERSGTGPAIILVGGALSDRNTTRDIGAALAPDFTVFSYDRRGRGYSGDTAPYEIGREIDDLAALIAAAGASAAVYGISSGAVLAALATAQGLPVTGLVLFEPPFQVGPHVGVWKDTTAQLIELIAADDRDGAVETFLSTSVGLPAEMITEMKAQPVWSSLTAIAHTLPYDEIVTAGGRMPTDRLAAITAPTLAVDSTGSPQWLRDASRAAAEAVPGGRSISLDGGYHEVPPTTLAPALREFLLA</sequence>
<feature type="compositionally biased region" description="Polar residues" evidence="1">
    <location>
        <begin position="1"/>
        <end position="10"/>
    </location>
</feature>
<dbReference type="EMBL" id="PYBV01000014">
    <property type="protein sequence ID" value="PYC71085.1"/>
    <property type="molecule type" value="Genomic_DNA"/>
</dbReference>
<organism evidence="3 4">
    <name type="scientific">Micromonospora arborensis</name>
    <dbReference type="NCBI Taxonomy" id="2116518"/>
    <lineage>
        <taxon>Bacteria</taxon>
        <taxon>Bacillati</taxon>
        <taxon>Actinomycetota</taxon>
        <taxon>Actinomycetes</taxon>
        <taxon>Micromonosporales</taxon>
        <taxon>Micromonosporaceae</taxon>
        <taxon>Micromonospora</taxon>
    </lineage>
</organism>
<feature type="region of interest" description="Disordered" evidence="1">
    <location>
        <begin position="45"/>
        <end position="65"/>
    </location>
</feature>
<dbReference type="AlphaFoldDB" id="A0A318NKE0"/>
<proteinExistence type="predicted"/>
<dbReference type="InterPro" id="IPR029058">
    <property type="entry name" value="AB_hydrolase_fold"/>
</dbReference>
<dbReference type="GO" id="GO:0003824">
    <property type="term" value="F:catalytic activity"/>
    <property type="evidence" value="ECO:0007669"/>
    <property type="project" value="UniProtKB-ARBA"/>
</dbReference>
<feature type="domain" description="AB hydrolase-1" evidence="2">
    <location>
        <begin position="104"/>
        <end position="310"/>
    </location>
</feature>
<dbReference type="Gene3D" id="3.40.50.1820">
    <property type="entry name" value="alpha/beta hydrolase"/>
    <property type="match status" value="1"/>
</dbReference>
<evidence type="ECO:0000256" key="1">
    <source>
        <dbReference type="SAM" id="MobiDB-lite"/>
    </source>
</evidence>
<keyword evidence="4" id="KW-1185">Reference proteome</keyword>
<comment type="caution">
    <text evidence="3">The sequence shown here is derived from an EMBL/GenBank/DDBJ whole genome shotgun (WGS) entry which is preliminary data.</text>
</comment>
<gene>
    <name evidence="3" type="ORF">C7C45_11735</name>
</gene>
<protein>
    <recommendedName>
        <fullName evidence="2">AB hydrolase-1 domain-containing protein</fullName>
    </recommendedName>
</protein>